<evidence type="ECO:0000313" key="3">
    <source>
        <dbReference type="Proteomes" id="UP000323000"/>
    </source>
</evidence>
<evidence type="ECO:0000313" key="2">
    <source>
        <dbReference type="EMBL" id="TXG73297.1"/>
    </source>
</evidence>
<dbReference type="InterPro" id="IPR039537">
    <property type="entry name" value="Retrotran_Ty1/copia-like"/>
</dbReference>
<dbReference type="AlphaFoldDB" id="A0A5C7IVF0"/>
<proteinExistence type="predicted"/>
<dbReference type="InterPro" id="IPR025724">
    <property type="entry name" value="GAG-pre-integrase_dom"/>
</dbReference>
<name>A0A5C7IVF0_9ROSI</name>
<dbReference type="Pfam" id="PF13976">
    <property type="entry name" value="gag_pre-integrs"/>
    <property type="match status" value="1"/>
</dbReference>
<dbReference type="OrthoDB" id="1751483at2759"/>
<dbReference type="PANTHER" id="PTHR42648">
    <property type="entry name" value="TRANSPOSASE, PUTATIVE-RELATED"/>
    <property type="match status" value="1"/>
</dbReference>
<protein>
    <recommendedName>
        <fullName evidence="1">GAG-pre-integrase domain-containing protein</fullName>
    </recommendedName>
</protein>
<gene>
    <name evidence="2" type="ORF">EZV62_001876</name>
</gene>
<feature type="domain" description="GAG-pre-integrase" evidence="1">
    <location>
        <begin position="2"/>
        <end position="52"/>
    </location>
</feature>
<reference evidence="3" key="1">
    <citation type="journal article" date="2019" name="Gigascience">
        <title>De novo genome assembly of the endangered Acer yangbiense, a plant species with extremely small populations endemic to Yunnan Province, China.</title>
        <authorList>
            <person name="Yang J."/>
            <person name="Wariss H.M."/>
            <person name="Tao L."/>
            <person name="Zhang R."/>
            <person name="Yun Q."/>
            <person name="Hollingsworth P."/>
            <person name="Dao Z."/>
            <person name="Luo G."/>
            <person name="Guo H."/>
            <person name="Ma Y."/>
            <person name="Sun W."/>
        </authorList>
    </citation>
    <scope>NUCLEOTIDE SEQUENCE [LARGE SCALE GENOMIC DNA]</scope>
    <source>
        <strain evidence="3">cv. Malutang</strain>
    </source>
</reference>
<organism evidence="2 3">
    <name type="scientific">Acer yangbiense</name>
    <dbReference type="NCBI Taxonomy" id="1000413"/>
    <lineage>
        <taxon>Eukaryota</taxon>
        <taxon>Viridiplantae</taxon>
        <taxon>Streptophyta</taxon>
        <taxon>Embryophyta</taxon>
        <taxon>Tracheophyta</taxon>
        <taxon>Spermatophyta</taxon>
        <taxon>Magnoliopsida</taxon>
        <taxon>eudicotyledons</taxon>
        <taxon>Gunneridae</taxon>
        <taxon>Pentapetalae</taxon>
        <taxon>rosids</taxon>
        <taxon>malvids</taxon>
        <taxon>Sapindales</taxon>
        <taxon>Sapindaceae</taxon>
        <taxon>Hippocastanoideae</taxon>
        <taxon>Acereae</taxon>
        <taxon>Acer</taxon>
    </lineage>
</organism>
<dbReference type="EMBL" id="VAHF01000001">
    <property type="protein sequence ID" value="TXG73297.1"/>
    <property type="molecule type" value="Genomic_DNA"/>
</dbReference>
<sequence length="134" mass="15468">MTSKNSDKGVLWHMRLGHMSERGLCELSKKHLLGGDQVTKLDFYENCVLGKQHKLSFTTAQHNTKEVTEYAHSNLWRPAKVPTHGGSNCFLSLIDNYFRKVWIYLLKSKDQALDSFKAWKKLVENQTSKKVKTL</sequence>
<keyword evidence="3" id="KW-1185">Reference proteome</keyword>
<comment type="caution">
    <text evidence="2">The sequence shown here is derived from an EMBL/GenBank/DDBJ whole genome shotgun (WGS) entry which is preliminary data.</text>
</comment>
<evidence type="ECO:0000259" key="1">
    <source>
        <dbReference type="Pfam" id="PF13976"/>
    </source>
</evidence>
<accession>A0A5C7IVF0</accession>
<dbReference type="PANTHER" id="PTHR42648:SF28">
    <property type="entry name" value="TRANSPOSON-ENCODED PROTEIN WITH RIBONUCLEASE H-LIKE AND RETROVIRUS ZINC FINGER-LIKE DOMAINS"/>
    <property type="match status" value="1"/>
</dbReference>
<dbReference type="Proteomes" id="UP000323000">
    <property type="component" value="Chromosome 1"/>
</dbReference>